<dbReference type="AlphaFoldDB" id="A0A6J8BHH0"/>
<name>A0A6J8BHH0_MYTCO</name>
<evidence type="ECO:0000313" key="1">
    <source>
        <dbReference type="EMBL" id="CAC5382881.1"/>
    </source>
</evidence>
<dbReference type="OrthoDB" id="6130986at2759"/>
<dbReference type="Proteomes" id="UP000507470">
    <property type="component" value="Unassembled WGS sequence"/>
</dbReference>
<keyword evidence="2" id="KW-1185">Reference proteome</keyword>
<sequence>MNIPKGLNTDGCLLYYLLSFGYMTVIDHQSGDINNADCLEDTFQPTPYKSNTQCGCALMKSTCNDIGQVISTNGSTDKDRTCRCDYLKGYTYVTMPDDRCNCSPKGENCTCKLIECPNGSRLSPDYVCIENARYLKTNFSCQVLNEHRMSQGNTSNPKDETFPEDTDNSVTGIAVPIFTICILLSSFVSFSFGAFAGVNKWFSKIRDVTIKCCSSRNNKGTNKSGKCEDDETHSLQNETNQELNLNYTSSNFEYAKEDTTVDITGIQEECGEQSKTNKQRMLPSRSNEDVYLQDGNTYQVDANVKMHEELDVAVINVYDDKDAAEQYINHLKHLCGNDNIYIELLHNAMKSGKSFTEVLKPCRHILIFVSKNFTLKKFKDEKYFQHLEKKFFGESFNIERVKIVYSDFCQIPEELVALNTIPYTAESIESATYIARMRNYFSVIQKD</sequence>
<organism evidence="1 2">
    <name type="scientific">Mytilus coruscus</name>
    <name type="common">Sea mussel</name>
    <dbReference type="NCBI Taxonomy" id="42192"/>
    <lineage>
        <taxon>Eukaryota</taxon>
        <taxon>Metazoa</taxon>
        <taxon>Spiralia</taxon>
        <taxon>Lophotrochozoa</taxon>
        <taxon>Mollusca</taxon>
        <taxon>Bivalvia</taxon>
        <taxon>Autobranchia</taxon>
        <taxon>Pteriomorphia</taxon>
        <taxon>Mytilida</taxon>
        <taxon>Mytiloidea</taxon>
        <taxon>Mytilidae</taxon>
        <taxon>Mytilinae</taxon>
        <taxon>Mytilus</taxon>
    </lineage>
</organism>
<protein>
    <recommendedName>
        <fullName evidence="3">TIR domain-containing protein</fullName>
    </recommendedName>
</protein>
<evidence type="ECO:0008006" key="3">
    <source>
        <dbReference type="Google" id="ProtNLM"/>
    </source>
</evidence>
<proteinExistence type="predicted"/>
<reference evidence="1 2" key="1">
    <citation type="submission" date="2020-06" db="EMBL/GenBank/DDBJ databases">
        <authorList>
            <person name="Li R."/>
            <person name="Bekaert M."/>
        </authorList>
    </citation>
    <scope>NUCLEOTIDE SEQUENCE [LARGE SCALE GENOMIC DNA]</scope>
    <source>
        <strain evidence="2">wild</strain>
    </source>
</reference>
<gene>
    <name evidence="1" type="ORF">MCOR_18672</name>
</gene>
<evidence type="ECO:0000313" key="2">
    <source>
        <dbReference type="Proteomes" id="UP000507470"/>
    </source>
</evidence>
<dbReference type="EMBL" id="CACVKT020003265">
    <property type="protein sequence ID" value="CAC5382881.1"/>
    <property type="molecule type" value="Genomic_DNA"/>
</dbReference>
<accession>A0A6J8BHH0</accession>